<dbReference type="Gene3D" id="1.25.40.10">
    <property type="entry name" value="Tetratricopeptide repeat domain"/>
    <property type="match status" value="1"/>
</dbReference>
<dbReference type="PANTHER" id="PTHR23082">
    <property type="entry name" value="TRANSCRIPTION INITIATION FACTOR IIIC TFIIIC , POLYPEPTIDE 3-RELATED"/>
    <property type="match status" value="1"/>
</dbReference>
<organism evidence="2 4">
    <name type="scientific">Dracunculus medinensis</name>
    <name type="common">Guinea worm</name>
    <dbReference type="NCBI Taxonomy" id="318479"/>
    <lineage>
        <taxon>Eukaryota</taxon>
        <taxon>Metazoa</taxon>
        <taxon>Ecdysozoa</taxon>
        <taxon>Nematoda</taxon>
        <taxon>Chromadorea</taxon>
        <taxon>Rhabditida</taxon>
        <taxon>Spirurina</taxon>
        <taxon>Dracunculoidea</taxon>
        <taxon>Dracunculidae</taxon>
        <taxon>Dracunculus</taxon>
    </lineage>
</organism>
<proteinExistence type="predicted"/>
<gene>
    <name evidence="1" type="ORF">DME_LOCUS1035</name>
</gene>
<dbReference type="PANTHER" id="PTHR23082:SF0">
    <property type="entry name" value="GENERAL TRANSCRIPTION FACTOR 3C POLYPEPTIDE 3"/>
    <property type="match status" value="1"/>
</dbReference>
<dbReference type="Proteomes" id="UP000274756">
    <property type="component" value="Unassembled WGS sequence"/>
</dbReference>
<dbReference type="InterPro" id="IPR039340">
    <property type="entry name" value="Tfc4/TFIIIC-102/Sfc4"/>
</dbReference>
<dbReference type="SUPFAM" id="SSF48452">
    <property type="entry name" value="TPR-like"/>
    <property type="match status" value="1"/>
</dbReference>
<protein>
    <submittedName>
        <fullName evidence="4">TPR_REGION domain-containing protein</fullName>
    </submittedName>
</protein>
<evidence type="ECO:0000313" key="3">
    <source>
        <dbReference type="Proteomes" id="UP000274756"/>
    </source>
</evidence>
<evidence type="ECO:0000313" key="4">
    <source>
        <dbReference type="WBParaSite" id="DME_0000609601-mRNA-1"/>
    </source>
</evidence>
<dbReference type="OrthoDB" id="10256606at2759"/>
<dbReference type="GO" id="GO:0000127">
    <property type="term" value="C:transcription factor TFIIIC complex"/>
    <property type="evidence" value="ECO:0007669"/>
    <property type="project" value="TreeGrafter"/>
</dbReference>
<dbReference type="WBParaSite" id="DME_0000609601-mRNA-1">
    <property type="protein sequence ID" value="DME_0000609601-mRNA-1"/>
    <property type="gene ID" value="DME_0000609601"/>
</dbReference>
<dbReference type="EMBL" id="UYYG01000012">
    <property type="protein sequence ID" value="VDN51062.1"/>
    <property type="molecule type" value="Genomic_DNA"/>
</dbReference>
<dbReference type="InterPro" id="IPR011990">
    <property type="entry name" value="TPR-like_helical_dom_sf"/>
</dbReference>
<keyword evidence="3" id="KW-1185">Reference proteome</keyword>
<name>A0A0N4UF97_DRAME</name>
<dbReference type="Proteomes" id="UP000038040">
    <property type="component" value="Unplaced"/>
</dbReference>
<evidence type="ECO:0000313" key="2">
    <source>
        <dbReference type="Proteomes" id="UP000038040"/>
    </source>
</evidence>
<dbReference type="GO" id="GO:0006383">
    <property type="term" value="P:transcription by RNA polymerase III"/>
    <property type="evidence" value="ECO:0007669"/>
    <property type="project" value="InterPro"/>
</dbReference>
<evidence type="ECO:0000313" key="1">
    <source>
        <dbReference type="EMBL" id="VDN51062.1"/>
    </source>
</evidence>
<sequence length="532" mass="62247">MALINETAEKYITLIDKLLERTPCSRDDLFYVDIGCAYQAMDCIPHAQKYVEHLLNRDHFRNVPGVWFIYGQLLTARKKLKDACIAFMHVIDLQPSHVDARINLSTIQQRLGMTEQAFETLKDYDLDTGSFLPDERLLIRQADFLFKQKRIEQFVKCVRMLLAPHFYVVYKELPIRRRWMTLGVGKPGTFSCNGLRRTSLNAVRGSQLEKYVKRLGSLAVAEQRPLNDMTDVQMHDYSVKLIETLLNENRFIEALQVCCYTFLHPAINKSYQTFETFQCLLLYCSFKAKSWNLAFEHMRWLYTSSMSNDRLISSADRDLLFVRIFNAMNYIFCHSQNVSYHRYIMRSLSKIPGNIALQMISGNNSLVTGAYRHALGEYLRVWFQVPDNPLVCLLIALTFSHMACKKDIASRHMILLRAYAFMSRYEKLRGIPQESYYNIARMFHQINFLHVAMYFYEKCLEGTYYIWNAILLKFQTEVVRMAVVNNETYEDEVVVANCYDLRPLAAHNLALIYEKSGNTAMARYIKRKYITV</sequence>
<dbReference type="AlphaFoldDB" id="A0A0N4UF97"/>
<reference evidence="1 3" key="2">
    <citation type="submission" date="2018-11" db="EMBL/GenBank/DDBJ databases">
        <authorList>
            <consortium name="Pathogen Informatics"/>
        </authorList>
    </citation>
    <scope>NUCLEOTIDE SEQUENCE [LARGE SCALE GENOMIC DNA]</scope>
</reference>
<dbReference type="STRING" id="318479.A0A0N4UF97"/>
<reference evidence="4" key="1">
    <citation type="submission" date="2016-04" db="UniProtKB">
        <authorList>
            <consortium name="WormBaseParasite"/>
        </authorList>
    </citation>
    <scope>IDENTIFICATION</scope>
</reference>
<accession>A0A0N4UF97</accession>